<protein>
    <submittedName>
        <fullName evidence="2">Uncharacterized protein</fullName>
    </submittedName>
</protein>
<proteinExistence type="predicted"/>
<evidence type="ECO:0000256" key="1">
    <source>
        <dbReference type="SAM" id="SignalP"/>
    </source>
</evidence>
<dbReference type="EMBL" id="JAGKQM010000006">
    <property type="protein sequence ID" value="KAH0920827.1"/>
    <property type="molecule type" value="Genomic_DNA"/>
</dbReference>
<name>A0ABQ8CVI9_BRANA</name>
<keyword evidence="3" id="KW-1185">Reference proteome</keyword>
<sequence length="125" mass="14348">MAANKFSSLLLFSLMVSTFILLPMASGQIRICPVRRPPCKVSQGCIQNCRKLGYMTGGCEEKYSSIYCCCIHHHSPIFRLQSLGLYCVFLQVHIKRKQMRTTQHVVIENQHRSYISTPVAVTRRR</sequence>
<gene>
    <name evidence="2" type="ORF">HID58_020845</name>
</gene>
<dbReference type="Proteomes" id="UP000824890">
    <property type="component" value="Unassembled WGS sequence"/>
</dbReference>
<keyword evidence="1" id="KW-0732">Signal</keyword>
<evidence type="ECO:0000313" key="3">
    <source>
        <dbReference type="Proteomes" id="UP000824890"/>
    </source>
</evidence>
<reference evidence="2 3" key="1">
    <citation type="submission" date="2021-05" db="EMBL/GenBank/DDBJ databases">
        <title>Genome Assembly of Synthetic Allotetraploid Brassica napus Reveals Homoeologous Exchanges between Subgenomes.</title>
        <authorList>
            <person name="Davis J.T."/>
        </authorList>
    </citation>
    <scope>NUCLEOTIDE SEQUENCE [LARGE SCALE GENOMIC DNA]</scope>
    <source>
        <strain evidence="3">cv. Da-Ae</strain>
        <tissue evidence="2">Seedling</tissue>
    </source>
</reference>
<feature type="signal peptide" evidence="1">
    <location>
        <begin position="1"/>
        <end position="27"/>
    </location>
</feature>
<accession>A0ABQ8CVI9</accession>
<comment type="caution">
    <text evidence="2">The sequence shown here is derived from an EMBL/GenBank/DDBJ whole genome shotgun (WGS) entry which is preliminary data.</text>
</comment>
<feature type="chain" id="PRO_5045560350" evidence="1">
    <location>
        <begin position="28"/>
        <end position="125"/>
    </location>
</feature>
<evidence type="ECO:0000313" key="2">
    <source>
        <dbReference type="EMBL" id="KAH0920827.1"/>
    </source>
</evidence>
<organism evidence="2 3">
    <name type="scientific">Brassica napus</name>
    <name type="common">Rape</name>
    <dbReference type="NCBI Taxonomy" id="3708"/>
    <lineage>
        <taxon>Eukaryota</taxon>
        <taxon>Viridiplantae</taxon>
        <taxon>Streptophyta</taxon>
        <taxon>Embryophyta</taxon>
        <taxon>Tracheophyta</taxon>
        <taxon>Spermatophyta</taxon>
        <taxon>Magnoliopsida</taxon>
        <taxon>eudicotyledons</taxon>
        <taxon>Gunneridae</taxon>
        <taxon>Pentapetalae</taxon>
        <taxon>rosids</taxon>
        <taxon>malvids</taxon>
        <taxon>Brassicales</taxon>
        <taxon>Brassicaceae</taxon>
        <taxon>Brassiceae</taxon>
        <taxon>Brassica</taxon>
    </lineage>
</organism>